<keyword evidence="3" id="KW-0227">DNA damage</keyword>
<name>A0A7M7P868_STRPU</name>
<evidence type="ECO:0000256" key="4">
    <source>
        <dbReference type="ARBA" id="ARBA00023125"/>
    </source>
</evidence>
<dbReference type="GO" id="GO:0000712">
    <property type="term" value="P:resolution of meiotic recombination intermediates"/>
    <property type="evidence" value="ECO:0000318"/>
    <property type="project" value="GO_Central"/>
</dbReference>
<reference evidence="7" key="2">
    <citation type="submission" date="2021-01" db="UniProtKB">
        <authorList>
            <consortium name="EnsemblMetazoa"/>
        </authorList>
    </citation>
    <scope>IDENTIFICATION</scope>
</reference>
<evidence type="ECO:0000256" key="1">
    <source>
        <dbReference type="ARBA" id="ARBA00006612"/>
    </source>
</evidence>
<reference evidence="8" key="1">
    <citation type="submission" date="2015-02" db="EMBL/GenBank/DDBJ databases">
        <title>Genome sequencing for Strongylocentrotus purpuratus.</title>
        <authorList>
            <person name="Murali S."/>
            <person name="Liu Y."/>
            <person name="Vee V."/>
            <person name="English A."/>
            <person name="Wang M."/>
            <person name="Skinner E."/>
            <person name="Han Y."/>
            <person name="Muzny D.M."/>
            <person name="Worley K.C."/>
            <person name="Gibbs R.A."/>
        </authorList>
    </citation>
    <scope>NUCLEOTIDE SEQUENCE</scope>
</reference>
<dbReference type="InterPro" id="IPR009072">
    <property type="entry name" value="Histone-fold"/>
</dbReference>
<evidence type="ECO:0000313" key="7">
    <source>
        <dbReference type="EnsemblMetazoa" id="XP_030847519"/>
    </source>
</evidence>
<dbReference type="EnsemblMetazoa" id="XM_030991659">
    <property type="protein sequence ID" value="XP_030847519"/>
    <property type="gene ID" value="LOC115926662"/>
</dbReference>
<dbReference type="GO" id="GO:0046982">
    <property type="term" value="F:protein heterodimerization activity"/>
    <property type="evidence" value="ECO:0007669"/>
    <property type="project" value="InterPro"/>
</dbReference>
<dbReference type="GeneID" id="115926662"/>
<dbReference type="GO" id="GO:0006281">
    <property type="term" value="P:DNA repair"/>
    <property type="evidence" value="ECO:0007669"/>
    <property type="project" value="UniProtKB-KW"/>
</dbReference>
<dbReference type="InterPro" id="IPR029003">
    <property type="entry name" value="CENP-S/Mhf1"/>
</dbReference>
<sequence>MGEEENVEDLAYTQRLKAAVHFTTGQICEELGVELDVTFSRQFISALAETTFKQMENFAGDLEAFSQHAKRSTINPEDVKLLTRRSRDLNAHIGTLCARQIAENDAVKEKKKGKSKRKAKPVVELETSEDAE</sequence>
<dbReference type="OMA" id="WTQIENV"/>
<feature type="region of interest" description="Disordered" evidence="6">
    <location>
        <begin position="107"/>
        <end position="132"/>
    </location>
</feature>
<dbReference type="CDD" id="cd22919">
    <property type="entry name" value="HFD_CENP-S"/>
    <property type="match status" value="1"/>
</dbReference>
<keyword evidence="4" id="KW-0238">DNA-binding</keyword>
<dbReference type="FunCoup" id="A0A7M7P868">
    <property type="interactions" value="244"/>
</dbReference>
<keyword evidence="5" id="KW-0234">DNA repair</keyword>
<keyword evidence="8" id="KW-1185">Reference proteome</keyword>
<dbReference type="Gene3D" id="1.10.20.10">
    <property type="entry name" value="Histone, subunit A"/>
    <property type="match status" value="1"/>
</dbReference>
<evidence type="ECO:0000256" key="5">
    <source>
        <dbReference type="ARBA" id="ARBA00023204"/>
    </source>
</evidence>
<dbReference type="GO" id="GO:0003682">
    <property type="term" value="F:chromatin binding"/>
    <property type="evidence" value="ECO:0000318"/>
    <property type="project" value="GO_Central"/>
</dbReference>
<evidence type="ECO:0000256" key="6">
    <source>
        <dbReference type="SAM" id="MobiDB-lite"/>
    </source>
</evidence>
<dbReference type="SUPFAM" id="SSF47113">
    <property type="entry name" value="Histone-fold"/>
    <property type="match status" value="1"/>
</dbReference>
<comment type="similarity">
    <text evidence="1">Belongs to the TAF9 family. CENP-S/MHF1 subfamily.</text>
</comment>
<accession>A0A7M7P868</accession>
<dbReference type="InParanoid" id="A0A7M7P868"/>
<dbReference type="RefSeq" id="XP_030847519.1">
    <property type="nucleotide sequence ID" value="XM_030991659.1"/>
</dbReference>
<evidence type="ECO:0000313" key="8">
    <source>
        <dbReference type="Proteomes" id="UP000007110"/>
    </source>
</evidence>
<proteinExistence type="inferred from homology"/>
<organism evidence="7 8">
    <name type="scientific">Strongylocentrotus purpuratus</name>
    <name type="common">Purple sea urchin</name>
    <dbReference type="NCBI Taxonomy" id="7668"/>
    <lineage>
        <taxon>Eukaryota</taxon>
        <taxon>Metazoa</taxon>
        <taxon>Echinodermata</taxon>
        <taxon>Eleutherozoa</taxon>
        <taxon>Echinozoa</taxon>
        <taxon>Echinoidea</taxon>
        <taxon>Euechinoidea</taxon>
        <taxon>Echinacea</taxon>
        <taxon>Camarodonta</taxon>
        <taxon>Echinidea</taxon>
        <taxon>Strongylocentrotidae</taxon>
        <taxon>Strongylocentrotus</taxon>
    </lineage>
</organism>
<dbReference type="Proteomes" id="UP000007110">
    <property type="component" value="Unassembled WGS sequence"/>
</dbReference>
<dbReference type="Pfam" id="PF15630">
    <property type="entry name" value="CENP-S"/>
    <property type="match status" value="1"/>
</dbReference>
<dbReference type="AlphaFoldDB" id="A0A7M7P868"/>
<evidence type="ECO:0000256" key="3">
    <source>
        <dbReference type="ARBA" id="ARBA00022763"/>
    </source>
</evidence>
<dbReference type="KEGG" id="spu:115926662"/>
<dbReference type="GO" id="GO:0003677">
    <property type="term" value="F:DNA binding"/>
    <property type="evidence" value="ECO:0007669"/>
    <property type="project" value="UniProtKB-KW"/>
</dbReference>
<dbReference type="PANTHER" id="PTHR22980:SF0">
    <property type="entry name" value="CENTROMERE PROTEIN S"/>
    <property type="match status" value="1"/>
</dbReference>
<protein>
    <recommendedName>
        <fullName evidence="2">Centromere protein S</fullName>
    </recommendedName>
</protein>
<dbReference type="GO" id="GO:0071821">
    <property type="term" value="C:FANCM-MHF complex"/>
    <property type="evidence" value="ECO:0000318"/>
    <property type="project" value="GO_Central"/>
</dbReference>
<dbReference type="PANTHER" id="PTHR22980">
    <property type="entry name" value="CORTISTATIN"/>
    <property type="match status" value="1"/>
</dbReference>
<dbReference type="GO" id="GO:0031297">
    <property type="term" value="P:replication fork processing"/>
    <property type="evidence" value="ECO:0000318"/>
    <property type="project" value="GO_Central"/>
</dbReference>
<dbReference type="OrthoDB" id="1872155at2759"/>
<feature type="compositionally biased region" description="Basic residues" evidence="6">
    <location>
        <begin position="109"/>
        <end position="120"/>
    </location>
</feature>
<evidence type="ECO:0000256" key="2">
    <source>
        <dbReference type="ARBA" id="ARBA00016400"/>
    </source>
</evidence>